<dbReference type="Pfam" id="PF13466">
    <property type="entry name" value="STAS_2"/>
    <property type="match status" value="1"/>
</dbReference>
<dbReference type="Proteomes" id="UP000247602">
    <property type="component" value="Unassembled WGS sequence"/>
</dbReference>
<reference evidence="3 6" key="2">
    <citation type="submission" date="2020-08" db="EMBL/GenBank/DDBJ databases">
        <title>Sequencing the genomes of 1000 actinobacteria strains.</title>
        <authorList>
            <person name="Klenk H.-P."/>
        </authorList>
    </citation>
    <scope>NUCLEOTIDE SEQUENCE [LARGE SCALE GENOMIC DNA]</scope>
    <source>
        <strain evidence="3 6">DSM 16678</strain>
    </source>
</reference>
<comment type="caution">
    <text evidence="4">The sequence shown here is derived from an EMBL/GenBank/DDBJ whole genome shotgun (WGS) entry which is preliminary data.</text>
</comment>
<protein>
    <submittedName>
        <fullName evidence="3">Anti-anti-sigma factor</fullName>
    </submittedName>
    <submittedName>
        <fullName evidence="4">Anti-sigma factor antagonist</fullName>
    </submittedName>
</protein>
<dbReference type="EMBL" id="QKNV01000014">
    <property type="protein sequence ID" value="PZA22997.1"/>
    <property type="molecule type" value="Genomic_DNA"/>
</dbReference>
<feature type="region of interest" description="Disordered" evidence="1">
    <location>
        <begin position="109"/>
        <end position="137"/>
    </location>
</feature>
<evidence type="ECO:0000256" key="1">
    <source>
        <dbReference type="SAM" id="MobiDB-lite"/>
    </source>
</evidence>
<proteinExistence type="predicted"/>
<dbReference type="InterPro" id="IPR002645">
    <property type="entry name" value="STAS_dom"/>
</dbReference>
<reference evidence="4 5" key="1">
    <citation type="submission" date="2018-06" db="EMBL/GenBank/DDBJ databases">
        <title>Draft genome sequence of Modestobacter versicolor CP153-2.</title>
        <authorList>
            <person name="Gundlapally S.R."/>
        </authorList>
    </citation>
    <scope>NUCLEOTIDE SEQUENCE [LARGE SCALE GENOMIC DNA]</scope>
    <source>
        <strain evidence="4 5">CP153-2</strain>
    </source>
</reference>
<dbReference type="CDD" id="cd07043">
    <property type="entry name" value="STAS_anti-anti-sigma_factors"/>
    <property type="match status" value="1"/>
</dbReference>
<dbReference type="Gene3D" id="3.30.750.24">
    <property type="entry name" value="STAS domain"/>
    <property type="match status" value="1"/>
</dbReference>
<dbReference type="OrthoDB" id="3826701at2"/>
<feature type="domain" description="STAS" evidence="2">
    <location>
        <begin position="18"/>
        <end position="99"/>
    </location>
</feature>
<dbReference type="RefSeq" id="WP_110550713.1">
    <property type="nucleotide sequence ID" value="NZ_JACIBU010000001.1"/>
</dbReference>
<evidence type="ECO:0000259" key="2">
    <source>
        <dbReference type="PROSITE" id="PS50801"/>
    </source>
</evidence>
<dbReference type="EMBL" id="JACIBU010000001">
    <property type="protein sequence ID" value="MBB3675187.1"/>
    <property type="molecule type" value="Genomic_DNA"/>
</dbReference>
<dbReference type="InterPro" id="IPR036513">
    <property type="entry name" value="STAS_dom_sf"/>
</dbReference>
<organism evidence="4 5">
    <name type="scientific">Modestobacter versicolor</name>
    <dbReference type="NCBI Taxonomy" id="429133"/>
    <lineage>
        <taxon>Bacteria</taxon>
        <taxon>Bacillati</taxon>
        <taxon>Actinomycetota</taxon>
        <taxon>Actinomycetes</taxon>
        <taxon>Geodermatophilales</taxon>
        <taxon>Geodermatophilaceae</taxon>
        <taxon>Modestobacter</taxon>
    </lineage>
</organism>
<evidence type="ECO:0000313" key="6">
    <source>
        <dbReference type="Proteomes" id="UP000580718"/>
    </source>
</evidence>
<name>A0A323VE31_9ACTN</name>
<keyword evidence="5" id="KW-1185">Reference proteome</keyword>
<sequence>MTAPVIRAPAPAPGGDEVVVVLTSALLAGGPADLRWLLQGVLLSGARRIVVDLGEVDSVAGRALATLLTAHRICRARGGGVVLRGADPRTRDTLRRTGLWRVLHVQCGSGPAQARSGTSADEAGEQRRAELPLAVVP</sequence>
<evidence type="ECO:0000313" key="5">
    <source>
        <dbReference type="Proteomes" id="UP000247602"/>
    </source>
</evidence>
<accession>A0A323VE31</accession>
<evidence type="ECO:0000313" key="3">
    <source>
        <dbReference type="EMBL" id="MBB3675187.1"/>
    </source>
</evidence>
<dbReference type="PROSITE" id="PS50801">
    <property type="entry name" value="STAS"/>
    <property type="match status" value="1"/>
</dbReference>
<dbReference type="SUPFAM" id="SSF52091">
    <property type="entry name" value="SpoIIaa-like"/>
    <property type="match status" value="1"/>
</dbReference>
<dbReference type="Proteomes" id="UP000580718">
    <property type="component" value="Unassembled WGS sequence"/>
</dbReference>
<dbReference type="AlphaFoldDB" id="A0A323VE31"/>
<evidence type="ECO:0000313" key="4">
    <source>
        <dbReference type="EMBL" id="PZA22997.1"/>
    </source>
</evidence>
<gene>
    <name evidence="4" type="ORF">DMO24_02225</name>
    <name evidence="3" type="ORF">FHX36_000922</name>
</gene>
<dbReference type="InterPro" id="IPR058548">
    <property type="entry name" value="MlaB-like_STAS"/>
</dbReference>